<evidence type="ECO:0000313" key="13">
    <source>
        <dbReference type="Proteomes" id="UP000321798"/>
    </source>
</evidence>
<dbReference type="GO" id="GO:0046872">
    <property type="term" value="F:metal ion binding"/>
    <property type="evidence" value="ECO:0007669"/>
    <property type="project" value="UniProtKB-KW"/>
</dbReference>
<dbReference type="Gene3D" id="3.50.50.60">
    <property type="entry name" value="FAD/NAD(P)-binding domain"/>
    <property type="match status" value="2"/>
</dbReference>
<keyword evidence="13" id="KW-1185">Reference proteome</keyword>
<dbReference type="PANTHER" id="PTHR43809:SF1">
    <property type="entry name" value="NITRITE REDUCTASE (NADH) LARGE SUBUNIT"/>
    <property type="match status" value="1"/>
</dbReference>
<evidence type="ECO:0000256" key="4">
    <source>
        <dbReference type="ARBA" id="ARBA00010429"/>
    </source>
</evidence>
<evidence type="ECO:0000259" key="10">
    <source>
        <dbReference type="Pfam" id="PF04324"/>
    </source>
</evidence>
<keyword evidence="6" id="KW-0479">Metal-binding</keyword>
<keyword evidence="7" id="KW-0560">Oxidoreductase</keyword>
<feature type="domain" description="FAD/NAD(P)-binding" evidence="11">
    <location>
        <begin position="8"/>
        <end position="294"/>
    </location>
</feature>
<evidence type="ECO:0000313" key="12">
    <source>
        <dbReference type="EMBL" id="GEP67405.1"/>
    </source>
</evidence>
<evidence type="ECO:0000256" key="1">
    <source>
        <dbReference type="ARBA" id="ARBA00001929"/>
    </source>
</evidence>
<reference evidence="12 13" key="1">
    <citation type="submission" date="2019-07" db="EMBL/GenBank/DDBJ databases">
        <title>Whole genome shotgun sequence of Cellulomonas soli NBRC 109434.</title>
        <authorList>
            <person name="Hosoyama A."/>
            <person name="Uohara A."/>
            <person name="Ohji S."/>
            <person name="Ichikawa N."/>
        </authorList>
    </citation>
    <scope>NUCLEOTIDE SEQUENCE [LARGE SCALE GENOMIC DNA]</scope>
    <source>
        <strain evidence="12 13">NBRC 109434</strain>
    </source>
</reference>
<gene>
    <name evidence="12" type="primary">nasC</name>
    <name evidence="12" type="ORF">CSO01_01200</name>
</gene>
<dbReference type="GO" id="GO:0051536">
    <property type="term" value="F:iron-sulfur cluster binding"/>
    <property type="evidence" value="ECO:0007669"/>
    <property type="project" value="UniProtKB-KW"/>
</dbReference>
<evidence type="ECO:0000256" key="3">
    <source>
        <dbReference type="ARBA" id="ARBA00005096"/>
    </source>
</evidence>
<keyword evidence="9" id="KW-0411">Iron-sulfur</keyword>
<evidence type="ECO:0000256" key="5">
    <source>
        <dbReference type="ARBA" id="ARBA00022617"/>
    </source>
</evidence>
<comment type="similarity">
    <text evidence="4">Belongs to the nitrite and sulfite reductase 4Fe-4S domain family.</text>
</comment>
<dbReference type="InterPro" id="IPR052034">
    <property type="entry name" value="NasD-like"/>
</dbReference>
<sequence length="527" mass="53236">MNVHAPVRVVVIGHGMVGARFVEDLHAYGGPDRFDVVVLGTEEYEPYNRVLLSEVVAGKVDVAAITLPRTARHARTQVLAGVGAVAVDRQERVVVDDAGARHPYDVVVLATGARARVPDLVGFEEGLPAGAHALRTLDDAREVVAATVNARRAVVVGGGVLGLEVACGLARRGLAVTIVHGGRHVMDRQLDAQAGEVVRGSLAGLGVEVRTRARTEEAVVRDGRVVGVRLEGGEVLPADLLVLSAGTVPEVALARRAGLEVGRGVVVGHDLATADPRVCAIGDCAQPPEGGSGLVAQGWDQARRLARRIAAGAAGEAGVAGASDGSALPAAGTDVVRVKAAGLDLVTMGSSDPALPGRRVRLSDPDGGRHVEVVVADGRVVAATCVGAGAVAADLVAAYTRGTPAPADPAQLLLRPVAGAAVQASSPTLMPDRAVVCRCNGVTKGQLVQAWRGGAHGVDEVAAATRATTGCGGCKDAVCGIVDWLRRADPEQPAGGATAEVAATCGPAAGAFDAPGQRVGEPSVAGT</sequence>
<dbReference type="RefSeq" id="WP_146951196.1">
    <property type="nucleotide sequence ID" value="NZ_BAABBJ010000005.1"/>
</dbReference>
<organism evidence="12 13">
    <name type="scientific">Cellulomonas soli</name>
    <dbReference type="NCBI Taxonomy" id="931535"/>
    <lineage>
        <taxon>Bacteria</taxon>
        <taxon>Bacillati</taxon>
        <taxon>Actinomycetota</taxon>
        <taxon>Actinomycetes</taxon>
        <taxon>Micrococcales</taxon>
        <taxon>Cellulomonadaceae</taxon>
        <taxon>Cellulomonas</taxon>
    </lineage>
</organism>
<dbReference type="Proteomes" id="UP000321798">
    <property type="component" value="Unassembled WGS sequence"/>
</dbReference>
<proteinExistence type="inferred from homology"/>
<dbReference type="Pfam" id="PF07992">
    <property type="entry name" value="Pyr_redox_2"/>
    <property type="match status" value="1"/>
</dbReference>
<keyword evidence="5" id="KW-0349">Heme</keyword>
<protein>
    <submittedName>
        <fullName evidence="12">FAD/NAD(P)-binding oxidoreductase</fullName>
    </submittedName>
</protein>
<evidence type="ECO:0000259" key="11">
    <source>
        <dbReference type="Pfam" id="PF07992"/>
    </source>
</evidence>
<feature type="domain" description="BFD-like [2Fe-2S]-binding" evidence="10">
    <location>
        <begin position="435"/>
        <end position="482"/>
    </location>
</feature>
<dbReference type="PRINTS" id="PR00368">
    <property type="entry name" value="FADPNR"/>
</dbReference>
<name>A0A512P878_9CELL</name>
<dbReference type="PANTHER" id="PTHR43809">
    <property type="entry name" value="NITRITE REDUCTASE (NADH) LARGE SUBUNIT"/>
    <property type="match status" value="1"/>
</dbReference>
<dbReference type="Pfam" id="PF04324">
    <property type="entry name" value="Fer2_BFD"/>
    <property type="match status" value="1"/>
</dbReference>
<evidence type="ECO:0000256" key="7">
    <source>
        <dbReference type="ARBA" id="ARBA00023002"/>
    </source>
</evidence>
<dbReference type="OrthoDB" id="1145at2"/>
<evidence type="ECO:0000256" key="6">
    <source>
        <dbReference type="ARBA" id="ARBA00022723"/>
    </source>
</evidence>
<dbReference type="InterPro" id="IPR041854">
    <property type="entry name" value="BFD-like_2Fe2S-bd_dom_sf"/>
</dbReference>
<evidence type="ECO:0000256" key="2">
    <source>
        <dbReference type="ARBA" id="ARBA00001966"/>
    </source>
</evidence>
<keyword evidence="8" id="KW-0408">Iron</keyword>
<comment type="caution">
    <text evidence="12">The sequence shown here is derived from an EMBL/GenBank/DDBJ whole genome shotgun (WGS) entry which is preliminary data.</text>
</comment>
<dbReference type="SUPFAM" id="SSF51905">
    <property type="entry name" value="FAD/NAD(P)-binding domain"/>
    <property type="match status" value="2"/>
</dbReference>
<comment type="cofactor">
    <cofactor evidence="1">
        <name>siroheme</name>
        <dbReference type="ChEBI" id="CHEBI:60052"/>
    </cofactor>
</comment>
<dbReference type="Gene3D" id="1.10.10.1100">
    <property type="entry name" value="BFD-like [2Fe-2S]-binding domain"/>
    <property type="match status" value="1"/>
</dbReference>
<dbReference type="PRINTS" id="PR00411">
    <property type="entry name" value="PNDRDTASEI"/>
</dbReference>
<dbReference type="InterPro" id="IPR007419">
    <property type="entry name" value="BFD-like_2Fe2S-bd_dom"/>
</dbReference>
<accession>A0A512P878</accession>
<evidence type="ECO:0000256" key="9">
    <source>
        <dbReference type="ARBA" id="ARBA00023014"/>
    </source>
</evidence>
<dbReference type="InterPro" id="IPR023753">
    <property type="entry name" value="FAD/NAD-binding_dom"/>
</dbReference>
<dbReference type="EMBL" id="BKAL01000001">
    <property type="protein sequence ID" value="GEP67405.1"/>
    <property type="molecule type" value="Genomic_DNA"/>
</dbReference>
<dbReference type="InterPro" id="IPR036188">
    <property type="entry name" value="FAD/NAD-bd_sf"/>
</dbReference>
<dbReference type="GO" id="GO:0016491">
    <property type="term" value="F:oxidoreductase activity"/>
    <property type="evidence" value="ECO:0007669"/>
    <property type="project" value="UniProtKB-KW"/>
</dbReference>
<dbReference type="AlphaFoldDB" id="A0A512P878"/>
<comment type="cofactor">
    <cofactor evidence="2">
        <name>[4Fe-4S] cluster</name>
        <dbReference type="ChEBI" id="CHEBI:49883"/>
    </cofactor>
</comment>
<evidence type="ECO:0000256" key="8">
    <source>
        <dbReference type="ARBA" id="ARBA00023004"/>
    </source>
</evidence>
<comment type="pathway">
    <text evidence="3">Nitrogen metabolism; nitrate reduction (assimilation).</text>
</comment>